<evidence type="ECO:0000256" key="2">
    <source>
        <dbReference type="SAM" id="Phobius"/>
    </source>
</evidence>
<protein>
    <recommendedName>
        <fullName evidence="5">Integral membrane protein</fullName>
    </recommendedName>
</protein>
<dbReference type="OrthoDB" id="3205825at2759"/>
<sequence length="372" mass="42007">MELPSLFYGIFLGVFPFTFLKVVTQTEKILRRSRALQNSYLYMIWIEAIVNFIFALITILYLEKVIPGSFMFYFGTVTLWAIQTQLLSQIIANRVSIIMVNRHKAKWLRLGLFVSILAVNIVVYVVWITAHMPNATPAQQQRNEIFEKAEKTFFLVVDLGLNILFLYLVRFRLIAGGLSKYWRLLKMNAVLVVVSTAMDAALLGMLSLPNQYVYVQFAPLVYITKLYIELVMASLIAKIVRSSSTVNHGYPNSDYGGPHRRQTLTGGKPPSKQSHITPIATLTGDRGTEVFKADSRSIATPSSWNTDDGGHYEVSEEFNLSDVAPSAQDRSILMTTTTTVVSEDVTSENYRGHHKLDHGDIERGVPQGWIDR</sequence>
<evidence type="ECO:0000313" key="3">
    <source>
        <dbReference type="EMBL" id="OAA77198.1"/>
    </source>
</evidence>
<comment type="caution">
    <text evidence="3">The sequence shown here is derived from an EMBL/GenBank/DDBJ whole genome shotgun (WGS) entry which is preliminary data.</text>
</comment>
<feature type="transmembrane region" description="Helical" evidence="2">
    <location>
        <begin position="152"/>
        <end position="169"/>
    </location>
</feature>
<keyword evidence="4" id="KW-1185">Reference proteome</keyword>
<evidence type="ECO:0000256" key="1">
    <source>
        <dbReference type="SAM" id="MobiDB-lite"/>
    </source>
</evidence>
<evidence type="ECO:0000313" key="4">
    <source>
        <dbReference type="Proteomes" id="UP000076881"/>
    </source>
</evidence>
<keyword evidence="2" id="KW-1133">Transmembrane helix</keyword>
<dbReference type="PANTHER" id="PTHR35179">
    <property type="entry name" value="PROTEIN CBG02620"/>
    <property type="match status" value="1"/>
</dbReference>
<dbReference type="EMBL" id="AZHF01000003">
    <property type="protein sequence ID" value="OAA77198.1"/>
    <property type="molecule type" value="Genomic_DNA"/>
</dbReference>
<feature type="transmembrane region" description="Helical" evidence="2">
    <location>
        <begin position="220"/>
        <end position="240"/>
    </location>
</feature>
<feature type="transmembrane region" description="Helical" evidence="2">
    <location>
        <begin position="189"/>
        <end position="208"/>
    </location>
</feature>
<feature type="transmembrane region" description="Helical" evidence="2">
    <location>
        <begin position="44"/>
        <end position="62"/>
    </location>
</feature>
<accession>A0A162KMP0</accession>
<feature type="region of interest" description="Disordered" evidence="1">
    <location>
        <begin position="351"/>
        <end position="372"/>
    </location>
</feature>
<dbReference type="Proteomes" id="UP000076881">
    <property type="component" value="Unassembled WGS sequence"/>
</dbReference>
<organism evidence="3 4">
    <name type="scientific">Akanthomyces lecanii RCEF 1005</name>
    <dbReference type="NCBI Taxonomy" id="1081108"/>
    <lineage>
        <taxon>Eukaryota</taxon>
        <taxon>Fungi</taxon>
        <taxon>Dikarya</taxon>
        <taxon>Ascomycota</taxon>
        <taxon>Pezizomycotina</taxon>
        <taxon>Sordariomycetes</taxon>
        <taxon>Hypocreomycetidae</taxon>
        <taxon>Hypocreales</taxon>
        <taxon>Cordycipitaceae</taxon>
        <taxon>Akanthomyces</taxon>
        <taxon>Cordyceps confragosa</taxon>
    </lineage>
</organism>
<dbReference type="PANTHER" id="PTHR35179:SF1">
    <property type="entry name" value="INTEGRAL MEMBRANE PROTEIN"/>
    <property type="match status" value="1"/>
</dbReference>
<feature type="transmembrane region" description="Helical" evidence="2">
    <location>
        <begin position="6"/>
        <end position="23"/>
    </location>
</feature>
<reference evidence="3 4" key="1">
    <citation type="journal article" date="2016" name="Genome Biol. Evol.">
        <title>Divergent and convergent evolution of fungal pathogenicity.</title>
        <authorList>
            <person name="Shang Y."/>
            <person name="Xiao G."/>
            <person name="Zheng P."/>
            <person name="Cen K."/>
            <person name="Zhan S."/>
            <person name="Wang C."/>
        </authorList>
    </citation>
    <scope>NUCLEOTIDE SEQUENCE [LARGE SCALE GENOMIC DNA]</scope>
    <source>
        <strain evidence="3 4">RCEF 1005</strain>
    </source>
</reference>
<keyword evidence="2" id="KW-0812">Transmembrane</keyword>
<feature type="transmembrane region" description="Helical" evidence="2">
    <location>
        <begin position="68"/>
        <end position="87"/>
    </location>
</feature>
<feature type="region of interest" description="Disordered" evidence="1">
    <location>
        <begin position="250"/>
        <end position="275"/>
    </location>
</feature>
<evidence type="ECO:0008006" key="5">
    <source>
        <dbReference type="Google" id="ProtNLM"/>
    </source>
</evidence>
<feature type="transmembrane region" description="Helical" evidence="2">
    <location>
        <begin position="107"/>
        <end position="132"/>
    </location>
</feature>
<name>A0A162KMP0_CORDF</name>
<dbReference type="AlphaFoldDB" id="A0A162KMP0"/>
<keyword evidence="2" id="KW-0472">Membrane</keyword>
<gene>
    <name evidence="3" type="ORF">LEL_04021</name>
</gene>
<proteinExistence type="predicted"/>